<dbReference type="InParanoid" id="E9G7B1"/>
<feature type="compositionally biased region" description="Polar residues" evidence="1">
    <location>
        <begin position="13"/>
        <end position="23"/>
    </location>
</feature>
<dbReference type="EMBL" id="GL732534">
    <property type="protein sequence ID" value="EFX84678.1"/>
    <property type="molecule type" value="Genomic_DNA"/>
</dbReference>
<name>E9G7B1_DAPPU</name>
<dbReference type="KEGG" id="dpx:DAPPUDRAFT_238759"/>
<evidence type="ECO:0000313" key="3">
    <source>
        <dbReference type="Proteomes" id="UP000000305"/>
    </source>
</evidence>
<dbReference type="Proteomes" id="UP000000305">
    <property type="component" value="Unassembled WGS sequence"/>
</dbReference>
<gene>
    <name evidence="2" type="ORF">DAPPUDRAFT_238759</name>
</gene>
<dbReference type="HOGENOM" id="CLU_3016271_0_0_1"/>
<organism evidence="2 3">
    <name type="scientific">Daphnia pulex</name>
    <name type="common">Water flea</name>
    <dbReference type="NCBI Taxonomy" id="6669"/>
    <lineage>
        <taxon>Eukaryota</taxon>
        <taxon>Metazoa</taxon>
        <taxon>Ecdysozoa</taxon>
        <taxon>Arthropoda</taxon>
        <taxon>Crustacea</taxon>
        <taxon>Branchiopoda</taxon>
        <taxon>Diplostraca</taxon>
        <taxon>Cladocera</taxon>
        <taxon>Anomopoda</taxon>
        <taxon>Daphniidae</taxon>
        <taxon>Daphnia</taxon>
    </lineage>
</organism>
<protein>
    <submittedName>
        <fullName evidence="2">Uncharacterized protein</fullName>
    </submittedName>
</protein>
<sequence>MAKNKQLGKPARFSSSGFRKGNNSATVDCLSTLTCPNCGRAYGGNEERKLKIARYV</sequence>
<feature type="region of interest" description="Disordered" evidence="1">
    <location>
        <begin position="1"/>
        <end position="23"/>
    </location>
</feature>
<dbReference type="AlphaFoldDB" id="E9G7B1"/>
<evidence type="ECO:0000256" key="1">
    <source>
        <dbReference type="SAM" id="MobiDB-lite"/>
    </source>
</evidence>
<proteinExistence type="predicted"/>
<evidence type="ECO:0000313" key="2">
    <source>
        <dbReference type="EMBL" id="EFX84678.1"/>
    </source>
</evidence>
<keyword evidence="3" id="KW-1185">Reference proteome</keyword>
<accession>E9G7B1</accession>
<reference evidence="2 3" key="1">
    <citation type="journal article" date="2011" name="Science">
        <title>The ecoresponsive genome of Daphnia pulex.</title>
        <authorList>
            <person name="Colbourne J.K."/>
            <person name="Pfrender M.E."/>
            <person name="Gilbert D."/>
            <person name="Thomas W.K."/>
            <person name="Tucker A."/>
            <person name="Oakley T.H."/>
            <person name="Tokishita S."/>
            <person name="Aerts A."/>
            <person name="Arnold G.J."/>
            <person name="Basu M.K."/>
            <person name="Bauer D.J."/>
            <person name="Caceres C.E."/>
            <person name="Carmel L."/>
            <person name="Casola C."/>
            <person name="Choi J.H."/>
            <person name="Detter J.C."/>
            <person name="Dong Q."/>
            <person name="Dusheyko S."/>
            <person name="Eads B.D."/>
            <person name="Frohlich T."/>
            <person name="Geiler-Samerotte K.A."/>
            <person name="Gerlach D."/>
            <person name="Hatcher P."/>
            <person name="Jogdeo S."/>
            <person name="Krijgsveld J."/>
            <person name="Kriventseva E.V."/>
            <person name="Kultz D."/>
            <person name="Laforsch C."/>
            <person name="Lindquist E."/>
            <person name="Lopez J."/>
            <person name="Manak J.R."/>
            <person name="Muller J."/>
            <person name="Pangilinan J."/>
            <person name="Patwardhan R.P."/>
            <person name="Pitluck S."/>
            <person name="Pritham E.J."/>
            <person name="Rechtsteiner A."/>
            <person name="Rho M."/>
            <person name="Rogozin I.B."/>
            <person name="Sakarya O."/>
            <person name="Salamov A."/>
            <person name="Schaack S."/>
            <person name="Shapiro H."/>
            <person name="Shiga Y."/>
            <person name="Skalitzky C."/>
            <person name="Smith Z."/>
            <person name="Souvorov A."/>
            <person name="Sung W."/>
            <person name="Tang Z."/>
            <person name="Tsuchiya D."/>
            <person name="Tu H."/>
            <person name="Vos H."/>
            <person name="Wang M."/>
            <person name="Wolf Y.I."/>
            <person name="Yamagata H."/>
            <person name="Yamada T."/>
            <person name="Ye Y."/>
            <person name="Shaw J.R."/>
            <person name="Andrews J."/>
            <person name="Crease T.J."/>
            <person name="Tang H."/>
            <person name="Lucas S.M."/>
            <person name="Robertson H.M."/>
            <person name="Bork P."/>
            <person name="Koonin E.V."/>
            <person name="Zdobnov E.M."/>
            <person name="Grigoriev I.V."/>
            <person name="Lynch M."/>
            <person name="Boore J.L."/>
        </authorList>
    </citation>
    <scope>NUCLEOTIDE SEQUENCE [LARGE SCALE GENOMIC DNA]</scope>
</reference>